<dbReference type="GeneID" id="97669381"/>
<dbReference type="PANTHER" id="PTHR48081:SF33">
    <property type="entry name" value="KYNURENINE FORMAMIDASE"/>
    <property type="match status" value="1"/>
</dbReference>
<dbReference type="Gene3D" id="3.40.50.1820">
    <property type="entry name" value="alpha/beta hydrolase"/>
    <property type="match status" value="1"/>
</dbReference>
<dbReference type="InterPro" id="IPR000073">
    <property type="entry name" value="AB_hydrolase_1"/>
</dbReference>
<dbReference type="OrthoDB" id="9771666at2"/>
<feature type="domain" description="AB hydrolase-1" evidence="2">
    <location>
        <begin position="70"/>
        <end position="191"/>
    </location>
</feature>
<evidence type="ECO:0000259" key="2">
    <source>
        <dbReference type="Pfam" id="PF12697"/>
    </source>
</evidence>
<dbReference type="SUPFAM" id="SSF53474">
    <property type="entry name" value="alpha/beta-Hydrolases"/>
    <property type="match status" value="1"/>
</dbReference>
<dbReference type="STRING" id="311410.LA5095_05712"/>
<dbReference type="RefSeq" id="WP_055121200.1">
    <property type="nucleotide sequence ID" value="NZ_CXWA01000013.1"/>
</dbReference>
<dbReference type="InterPro" id="IPR029058">
    <property type="entry name" value="AB_hydrolase_fold"/>
</dbReference>
<dbReference type="GO" id="GO:0016787">
    <property type="term" value="F:hydrolase activity"/>
    <property type="evidence" value="ECO:0007669"/>
    <property type="project" value="UniProtKB-KW"/>
</dbReference>
<sequence length="269" mass="29797">MTDNLVTDWDDAYANAAHIEGAEDFPPRWADGAAAFRKNWASKELDIGYGRSSRQKFDLFFPTQASKGLVVFVHGGFWLKFDKSYWSKYASGALAHGWTVCLPSYDLSPDVRISDITRQIGSAICLAGERVNGPIRLTGHSAGGHLVTRMVCDDTPLSDAVLNRVESVVSISGLHDLRPLRKTKMNLSFGLSEDDAVAESAALKKPKKNCSVTAWVGSLERPEFVRQSRLLSQTWPDVMYHEEPGKHHFDVIDDLQIAESELMSVLVGE</sequence>
<protein>
    <submittedName>
        <fullName evidence="3">Alpha/beta hydrolase family protein</fullName>
    </submittedName>
</protein>
<dbReference type="Pfam" id="PF12697">
    <property type="entry name" value="Abhydrolase_6"/>
    <property type="match status" value="1"/>
</dbReference>
<dbReference type="AlphaFoldDB" id="A0A0M7B3I6"/>
<evidence type="ECO:0000256" key="1">
    <source>
        <dbReference type="ARBA" id="ARBA00022801"/>
    </source>
</evidence>
<dbReference type="InterPro" id="IPR050300">
    <property type="entry name" value="GDXG_lipolytic_enzyme"/>
</dbReference>
<keyword evidence="4" id="KW-1185">Reference proteome</keyword>
<accession>A0A0M7B3I6</accession>
<proteinExistence type="predicted"/>
<gene>
    <name evidence="3" type="ORF">LA5096_01981</name>
</gene>
<evidence type="ECO:0000313" key="4">
    <source>
        <dbReference type="Proteomes" id="UP000049983"/>
    </source>
</evidence>
<organism evidence="3 4">
    <name type="scientific">Roseibium album</name>
    <dbReference type="NCBI Taxonomy" id="311410"/>
    <lineage>
        <taxon>Bacteria</taxon>
        <taxon>Pseudomonadati</taxon>
        <taxon>Pseudomonadota</taxon>
        <taxon>Alphaproteobacteria</taxon>
        <taxon>Hyphomicrobiales</taxon>
        <taxon>Stappiaceae</taxon>
        <taxon>Roseibium</taxon>
    </lineage>
</organism>
<evidence type="ECO:0000313" key="3">
    <source>
        <dbReference type="EMBL" id="CTQ68994.1"/>
    </source>
</evidence>
<dbReference type="PANTHER" id="PTHR48081">
    <property type="entry name" value="AB HYDROLASE SUPERFAMILY PROTEIN C4A8.06C"/>
    <property type="match status" value="1"/>
</dbReference>
<name>A0A0M7B3I6_9HYPH</name>
<dbReference type="Proteomes" id="UP000049983">
    <property type="component" value="Unassembled WGS sequence"/>
</dbReference>
<keyword evidence="1 3" id="KW-0378">Hydrolase</keyword>
<reference evidence="4" key="1">
    <citation type="submission" date="2015-07" db="EMBL/GenBank/DDBJ databases">
        <authorList>
            <person name="Rodrigo-Torres Lidia"/>
            <person name="Arahal R.David."/>
        </authorList>
    </citation>
    <scope>NUCLEOTIDE SEQUENCE [LARGE SCALE GENOMIC DNA]</scope>
    <source>
        <strain evidence="4">CECT 5096</strain>
    </source>
</reference>
<dbReference type="EMBL" id="CXWC01000004">
    <property type="protein sequence ID" value="CTQ68994.1"/>
    <property type="molecule type" value="Genomic_DNA"/>
</dbReference>